<evidence type="ECO:0000313" key="2">
    <source>
        <dbReference type="EnsemblPlants" id="OBART08G00220.1"/>
    </source>
</evidence>
<accession>A0A0D3GVG4</accession>
<dbReference type="Proteomes" id="UP000026960">
    <property type="component" value="Chromosome 8"/>
</dbReference>
<keyword evidence="3" id="KW-1185">Reference proteome</keyword>
<proteinExistence type="predicted"/>
<evidence type="ECO:0000256" key="1">
    <source>
        <dbReference type="SAM" id="MobiDB-lite"/>
    </source>
</evidence>
<name>A0A0D3GVG4_9ORYZ</name>
<reference evidence="2" key="1">
    <citation type="journal article" date="2009" name="Rice">
        <title>De Novo Next Generation Sequencing of Plant Genomes.</title>
        <authorList>
            <person name="Rounsley S."/>
            <person name="Marri P.R."/>
            <person name="Yu Y."/>
            <person name="He R."/>
            <person name="Sisneros N."/>
            <person name="Goicoechea J.L."/>
            <person name="Lee S.J."/>
            <person name="Angelova A."/>
            <person name="Kudrna D."/>
            <person name="Luo M."/>
            <person name="Affourtit J."/>
            <person name="Desany B."/>
            <person name="Knight J."/>
            <person name="Niazi F."/>
            <person name="Egholm M."/>
            <person name="Wing R.A."/>
        </authorList>
    </citation>
    <scope>NUCLEOTIDE SEQUENCE [LARGE SCALE GENOMIC DNA]</scope>
    <source>
        <strain evidence="2">cv. IRGC 105608</strain>
    </source>
</reference>
<evidence type="ECO:0000313" key="3">
    <source>
        <dbReference type="Proteomes" id="UP000026960"/>
    </source>
</evidence>
<dbReference type="PaxDb" id="65489-OBART08G00220.1"/>
<dbReference type="HOGENOM" id="CLU_2137321_0_0_1"/>
<dbReference type="Gramene" id="OBART08G00220.1">
    <property type="protein sequence ID" value="OBART08G00220.1"/>
    <property type="gene ID" value="OBART08G00220"/>
</dbReference>
<feature type="region of interest" description="Disordered" evidence="1">
    <location>
        <begin position="1"/>
        <end position="35"/>
    </location>
</feature>
<reference evidence="2" key="2">
    <citation type="submission" date="2015-03" db="UniProtKB">
        <authorList>
            <consortium name="EnsemblPlants"/>
        </authorList>
    </citation>
    <scope>IDENTIFICATION</scope>
</reference>
<organism evidence="2">
    <name type="scientific">Oryza barthii</name>
    <dbReference type="NCBI Taxonomy" id="65489"/>
    <lineage>
        <taxon>Eukaryota</taxon>
        <taxon>Viridiplantae</taxon>
        <taxon>Streptophyta</taxon>
        <taxon>Embryophyta</taxon>
        <taxon>Tracheophyta</taxon>
        <taxon>Spermatophyta</taxon>
        <taxon>Magnoliopsida</taxon>
        <taxon>Liliopsida</taxon>
        <taxon>Poales</taxon>
        <taxon>Poaceae</taxon>
        <taxon>BOP clade</taxon>
        <taxon>Oryzoideae</taxon>
        <taxon>Oryzeae</taxon>
        <taxon>Oryzinae</taxon>
        <taxon>Oryza</taxon>
    </lineage>
</organism>
<dbReference type="AlphaFoldDB" id="A0A0D3GVG4"/>
<protein>
    <submittedName>
        <fullName evidence="2">Uncharacterized protein</fullName>
    </submittedName>
</protein>
<dbReference type="EnsemblPlants" id="OBART08G00220.1">
    <property type="protein sequence ID" value="OBART08G00220.1"/>
    <property type="gene ID" value="OBART08G00220"/>
</dbReference>
<sequence length="113" mass="12227">MRTIGATAVAKGGSKKLTPPAATSTHRQGPALRRPSAVQRHLLPLRHRRLQLPHLPVPRRHPASIGRDTVDADVATGRPVRWIFNGNTRHVLVFEAGVILQVAGAAVLLPQPQ</sequence>